<dbReference type="SUPFAM" id="SSF75304">
    <property type="entry name" value="Amidase signature (AS) enzymes"/>
    <property type="match status" value="1"/>
</dbReference>
<dbReference type="InterPro" id="IPR036928">
    <property type="entry name" value="AS_sf"/>
</dbReference>
<feature type="domain" description="Amidase" evidence="1">
    <location>
        <begin position="35"/>
        <end position="276"/>
    </location>
</feature>
<organism evidence="2 3">
    <name type="scientific">Podospora pseudocomata</name>
    <dbReference type="NCBI Taxonomy" id="2093779"/>
    <lineage>
        <taxon>Eukaryota</taxon>
        <taxon>Fungi</taxon>
        <taxon>Dikarya</taxon>
        <taxon>Ascomycota</taxon>
        <taxon>Pezizomycotina</taxon>
        <taxon>Sordariomycetes</taxon>
        <taxon>Sordariomycetidae</taxon>
        <taxon>Sordariales</taxon>
        <taxon>Podosporaceae</taxon>
        <taxon>Podospora</taxon>
    </lineage>
</organism>
<dbReference type="PANTHER" id="PTHR42678:SF34">
    <property type="entry name" value="OS04G0183300 PROTEIN"/>
    <property type="match status" value="1"/>
</dbReference>
<reference evidence="2 3" key="1">
    <citation type="journal article" date="2023" name="bioRxiv">
        <title>High-quality genome assemblies of four members of thePodospora anserinaspecies complex.</title>
        <authorList>
            <person name="Ament-Velasquez S.L."/>
            <person name="Vogan A.A."/>
            <person name="Wallerman O."/>
            <person name="Hartmann F."/>
            <person name="Gautier V."/>
            <person name="Silar P."/>
            <person name="Giraud T."/>
            <person name="Johannesson H."/>
        </authorList>
    </citation>
    <scope>NUCLEOTIDE SEQUENCE [LARGE SCALE GENOMIC DNA]</scope>
    <source>
        <strain evidence="2 3">CBS 415.72m</strain>
    </source>
</reference>
<dbReference type="EMBL" id="JAFFHA010000008">
    <property type="protein sequence ID" value="KAK4651301.1"/>
    <property type="molecule type" value="Genomic_DNA"/>
</dbReference>
<accession>A0ABR0G6F5</accession>
<dbReference type="Proteomes" id="UP001323405">
    <property type="component" value="Unassembled WGS sequence"/>
</dbReference>
<dbReference type="PANTHER" id="PTHR42678">
    <property type="entry name" value="AMIDASE"/>
    <property type="match status" value="1"/>
</dbReference>
<gene>
    <name evidence="2" type="ORF">QC762_605010</name>
</gene>
<sequence length="523" mass="56694">MWGQLNITHIVVVACLVAGGVVDLLTNGTTTSEDLAKTYLARIAKINPSTRSFLEVSPFALEDARKRDNERRGTGVRSKMHGVPILVKEPVSIDGLNSSAGSYCLLGSRTRNEASVVARLRAAGATYLNGAAHVRSARRPLTAGVLSGGQTCGVYYREQDPCGSSSGSGVAVALGLAAGAVEVETMGSITCPAMRDNLVSIKTTSGLVPRDNVIVTRFRGPVGPMTRTVRDAAIMLNFVAGPTSEDPDTLRIPFSISLKLGGLVNSRLAVPRNNGDDPSVAKMDLVPVMEQFDGDLNVVRGLGARIIDDANYSSYEEINAADAPQGRVGPAEYRFDIERCFRSLAVHPYGIRTVEDLINCTKTLPKEEYPARDVAYWEQVVKSADFGSPEMTKEIERMRDLGGTRGIDAVIDTHKADAIVFPSVCSSDVPSLVGYPVVCVPLGFIPEGTEAERNTKRGFGGASAWHTLFTEKLIELAYAFEQHTQIGRQRKPVVLPVADTCDILQERRVVWRVWGKLREWFVI</sequence>
<protein>
    <recommendedName>
        <fullName evidence="1">Amidase domain-containing protein</fullName>
    </recommendedName>
</protein>
<dbReference type="Gene3D" id="3.90.1300.10">
    <property type="entry name" value="Amidase signature (AS) domain"/>
    <property type="match status" value="1"/>
</dbReference>
<dbReference type="InterPro" id="IPR023631">
    <property type="entry name" value="Amidase_dom"/>
</dbReference>
<dbReference type="Pfam" id="PF01425">
    <property type="entry name" value="Amidase"/>
    <property type="match status" value="1"/>
</dbReference>
<evidence type="ECO:0000259" key="1">
    <source>
        <dbReference type="Pfam" id="PF01425"/>
    </source>
</evidence>
<evidence type="ECO:0000313" key="2">
    <source>
        <dbReference type="EMBL" id="KAK4651301.1"/>
    </source>
</evidence>
<dbReference type="RefSeq" id="XP_062740276.1">
    <property type="nucleotide sequence ID" value="XM_062892195.1"/>
</dbReference>
<proteinExistence type="predicted"/>
<evidence type="ECO:0000313" key="3">
    <source>
        <dbReference type="Proteomes" id="UP001323405"/>
    </source>
</evidence>
<dbReference type="GeneID" id="87912102"/>
<comment type="caution">
    <text evidence="2">The sequence shown here is derived from an EMBL/GenBank/DDBJ whole genome shotgun (WGS) entry which is preliminary data.</text>
</comment>
<name>A0ABR0G6F5_9PEZI</name>
<keyword evidence="3" id="KW-1185">Reference proteome</keyword>